<dbReference type="Gene3D" id="3.30.70.270">
    <property type="match status" value="1"/>
</dbReference>
<name>A0A175R526_9HYPH</name>
<dbReference type="Gene3D" id="3.30.450.20">
    <property type="entry name" value="PAS domain"/>
    <property type="match status" value="1"/>
</dbReference>
<dbReference type="NCBIfam" id="TIGR00229">
    <property type="entry name" value="sensory_box"/>
    <property type="match status" value="1"/>
</dbReference>
<evidence type="ECO:0000313" key="5">
    <source>
        <dbReference type="EMBL" id="KTQ89651.1"/>
    </source>
</evidence>
<dbReference type="NCBIfam" id="TIGR00254">
    <property type="entry name" value="GGDEF"/>
    <property type="match status" value="1"/>
</dbReference>
<dbReference type="GO" id="GO:0052621">
    <property type="term" value="F:diguanylate cyclase activity"/>
    <property type="evidence" value="ECO:0007669"/>
    <property type="project" value="UniProtKB-EC"/>
</dbReference>
<accession>A0A175R526</accession>
<dbReference type="Pfam" id="PF00990">
    <property type="entry name" value="GGDEF"/>
    <property type="match status" value="1"/>
</dbReference>
<dbReference type="InterPro" id="IPR029787">
    <property type="entry name" value="Nucleotide_cyclase"/>
</dbReference>
<proteinExistence type="predicted"/>
<dbReference type="InterPro" id="IPR043128">
    <property type="entry name" value="Rev_trsase/Diguanyl_cyclase"/>
</dbReference>
<dbReference type="CDD" id="cd00130">
    <property type="entry name" value="PAS"/>
    <property type="match status" value="1"/>
</dbReference>
<dbReference type="InterPro" id="IPR000160">
    <property type="entry name" value="GGDEF_dom"/>
</dbReference>
<dbReference type="PANTHER" id="PTHR45138:SF9">
    <property type="entry name" value="DIGUANYLATE CYCLASE DGCM-RELATED"/>
    <property type="match status" value="1"/>
</dbReference>
<feature type="domain" description="PAS" evidence="3">
    <location>
        <begin position="23"/>
        <end position="57"/>
    </location>
</feature>
<reference evidence="5 6" key="1">
    <citation type="journal article" date="2016" name="Front. Microbiol.">
        <title>Genomic Resource of Rice Seed Associated Bacteria.</title>
        <authorList>
            <person name="Midha S."/>
            <person name="Bansal K."/>
            <person name="Sharma S."/>
            <person name="Kumar N."/>
            <person name="Patil P.P."/>
            <person name="Chaudhry V."/>
            <person name="Patil P.B."/>
        </authorList>
    </citation>
    <scope>NUCLEOTIDE SEQUENCE [LARGE SCALE GENOMIC DNA]</scope>
    <source>
        <strain evidence="5 6">NS226</strain>
    </source>
</reference>
<evidence type="ECO:0000256" key="1">
    <source>
        <dbReference type="ARBA" id="ARBA00012528"/>
    </source>
</evidence>
<dbReference type="SMART" id="SM00267">
    <property type="entry name" value="GGDEF"/>
    <property type="match status" value="1"/>
</dbReference>
<dbReference type="STRING" id="401562.NS365_20890"/>
<sequence>MADDGAVRLDASAERSALALYSINALADMVIWADPDGRYVFVNEAATRLLGYSAEEFSQLRVCDVDPDVDEAYWYRHWEELKRVGVIKIESTNTNKSGQAVPIEITAHYVRFGGREYNCAIVRDISERKMTEARMEALHQEIYRLSITDGLTEISNRRHFDMVLAKEVQRHAQSGEPLSLILLDVDHFKAFNDYHGHIAGDDCLRQVAQAIDAAMRKPVDLAARYGGEEFVCILPCTPAEEARDIAEAIRTAIAALAIPHDLSPEAGVVTASLGVVTAIGGQGISAQSLLSCADALLYGAKLAGRNRVEADEI</sequence>
<dbReference type="AlphaFoldDB" id="A0A175R526"/>
<feature type="domain" description="GGDEF" evidence="4">
    <location>
        <begin position="176"/>
        <end position="313"/>
    </location>
</feature>
<dbReference type="InterPro" id="IPR035965">
    <property type="entry name" value="PAS-like_dom_sf"/>
</dbReference>
<dbReference type="PROSITE" id="PS50112">
    <property type="entry name" value="PAS"/>
    <property type="match status" value="1"/>
</dbReference>
<comment type="catalytic activity">
    <reaction evidence="2">
        <text>2 GTP = 3',3'-c-di-GMP + 2 diphosphate</text>
        <dbReference type="Rhea" id="RHEA:24898"/>
        <dbReference type="ChEBI" id="CHEBI:33019"/>
        <dbReference type="ChEBI" id="CHEBI:37565"/>
        <dbReference type="ChEBI" id="CHEBI:58805"/>
        <dbReference type="EC" id="2.7.7.65"/>
    </reaction>
</comment>
<comment type="caution">
    <text evidence="5">The sequence shown here is derived from an EMBL/GenBank/DDBJ whole genome shotgun (WGS) entry which is preliminary data.</text>
</comment>
<dbReference type="EMBL" id="LDPZ01000038">
    <property type="protein sequence ID" value="KTQ89651.1"/>
    <property type="molecule type" value="Genomic_DNA"/>
</dbReference>
<dbReference type="PROSITE" id="PS50887">
    <property type="entry name" value="GGDEF"/>
    <property type="match status" value="1"/>
</dbReference>
<dbReference type="Proteomes" id="UP000078272">
    <property type="component" value="Unassembled WGS sequence"/>
</dbReference>
<dbReference type="CDD" id="cd01949">
    <property type="entry name" value="GGDEF"/>
    <property type="match status" value="1"/>
</dbReference>
<protein>
    <recommendedName>
        <fullName evidence="1">diguanylate cyclase</fullName>
        <ecNumber evidence="1">2.7.7.65</ecNumber>
    </recommendedName>
</protein>
<dbReference type="GO" id="GO:0005886">
    <property type="term" value="C:plasma membrane"/>
    <property type="evidence" value="ECO:0007669"/>
    <property type="project" value="TreeGrafter"/>
</dbReference>
<dbReference type="GO" id="GO:0043709">
    <property type="term" value="P:cell adhesion involved in single-species biofilm formation"/>
    <property type="evidence" value="ECO:0007669"/>
    <property type="project" value="TreeGrafter"/>
</dbReference>
<dbReference type="SUPFAM" id="SSF55785">
    <property type="entry name" value="PYP-like sensor domain (PAS domain)"/>
    <property type="match status" value="1"/>
</dbReference>
<organism evidence="5 6">
    <name type="scientific">Aureimonas ureilytica</name>
    <dbReference type="NCBI Taxonomy" id="401562"/>
    <lineage>
        <taxon>Bacteria</taxon>
        <taxon>Pseudomonadati</taxon>
        <taxon>Pseudomonadota</taxon>
        <taxon>Alphaproteobacteria</taxon>
        <taxon>Hyphomicrobiales</taxon>
        <taxon>Aurantimonadaceae</taxon>
        <taxon>Aureimonas</taxon>
    </lineage>
</organism>
<evidence type="ECO:0000313" key="6">
    <source>
        <dbReference type="Proteomes" id="UP000078272"/>
    </source>
</evidence>
<dbReference type="PANTHER" id="PTHR45138">
    <property type="entry name" value="REGULATORY COMPONENTS OF SENSORY TRANSDUCTION SYSTEM"/>
    <property type="match status" value="1"/>
</dbReference>
<gene>
    <name evidence="5" type="ORF">NS226_16690</name>
</gene>
<dbReference type="FunFam" id="3.30.70.270:FF:000001">
    <property type="entry name" value="Diguanylate cyclase domain protein"/>
    <property type="match status" value="1"/>
</dbReference>
<dbReference type="InterPro" id="IPR000014">
    <property type="entry name" value="PAS"/>
</dbReference>
<dbReference type="Pfam" id="PF13426">
    <property type="entry name" value="PAS_9"/>
    <property type="match status" value="1"/>
</dbReference>
<dbReference type="InterPro" id="IPR050469">
    <property type="entry name" value="Diguanylate_Cyclase"/>
</dbReference>
<dbReference type="SMART" id="SM00091">
    <property type="entry name" value="PAS"/>
    <property type="match status" value="1"/>
</dbReference>
<evidence type="ECO:0000256" key="2">
    <source>
        <dbReference type="ARBA" id="ARBA00034247"/>
    </source>
</evidence>
<dbReference type="PATRIC" id="fig|401562.3.peg.3066"/>
<dbReference type="EC" id="2.7.7.65" evidence="1"/>
<dbReference type="SUPFAM" id="SSF55073">
    <property type="entry name" value="Nucleotide cyclase"/>
    <property type="match status" value="1"/>
</dbReference>
<evidence type="ECO:0000259" key="3">
    <source>
        <dbReference type="PROSITE" id="PS50112"/>
    </source>
</evidence>
<evidence type="ECO:0000259" key="4">
    <source>
        <dbReference type="PROSITE" id="PS50887"/>
    </source>
</evidence>
<dbReference type="GO" id="GO:1902201">
    <property type="term" value="P:negative regulation of bacterial-type flagellum-dependent cell motility"/>
    <property type="evidence" value="ECO:0007669"/>
    <property type="project" value="TreeGrafter"/>
</dbReference>